<accession>Q6SFA1</accession>
<proteinExistence type="predicted"/>
<dbReference type="EMBL" id="AY458648">
    <property type="protein sequence ID" value="AAR38321.1"/>
    <property type="molecule type" value="Genomic_DNA"/>
</dbReference>
<gene>
    <name evidence="1" type="ORF">MBMO_EBAC000-69B03.70</name>
</gene>
<dbReference type="AlphaFoldDB" id="Q6SFA1"/>
<protein>
    <submittedName>
        <fullName evidence="1">Uncharacterized protein</fullName>
    </submittedName>
</protein>
<reference evidence="1" key="2">
    <citation type="submission" date="2003-12" db="EMBL/GenBank/DDBJ databases">
        <title>Monterey Bay Coastal Ocean Microbial Observatory environmental clone sequencing.</title>
        <authorList>
            <person name="DeLong E.F."/>
        </authorList>
    </citation>
    <scope>NUCLEOTIDE SEQUENCE</scope>
</reference>
<organism evidence="1">
    <name type="scientific">uncultured marine bacterium 581</name>
    <dbReference type="NCBI Taxonomy" id="257401"/>
    <lineage>
        <taxon>Bacteria</taxon>
        <taxon>environmental samples</taxon>
    </lineage>
</organism>
<evidence type="ECO:0000313" key="1">
    <source>
        <dbReference type="EMBL" id="AAR38321.1"/>
    </source>
</evidence>
<name>Q6SFA1_9BACT</name>
<sequence>MKNPCVFRFPYSISENVSDHKSDLLSVVFRTGVCVNYEVSLHSEYDRVYVKLGGLLVLAWGISSWQEDQAVDRQDMRSAARR</sequence>
<reference evidence="1" key="1">
    <citation type="submission" date="2003-11" db="EMBL/GenBank/DDBJ databases">
        <authorList>
            <person name="Heidelberg J.F."/>
            <person name="Eisen J.A."/>
            <person name="Nelson W.C."/>
            <person name="DeLong E.F."/>
        </authorList>
    </citation>
    <scope>NUCLEOTIDE SEQUENCE</scope>
</reference>